<dbReference type="RefSeq" id="WP_123212527.1">
    <property type="nucleotide sequence ID" value="NZ_RJVO01000007.1"/>
</dbReference>
<keyword evidence="3" id="KW-1185">Reference proteome</keyword>
<feature type="chain" id="PRO_5018312141" evidence="1">
    <location>
        <begin position="27"/>
        <end position="216"/>
    </location>
</feature>
<comment type="caution">
    <text evidence="2">The sequence shown here is derived from an EMBL/GenBank/DDBJ whole genome shotgun (WGS) entry which is preliminary data.</text>
</comment>
<feature type="signal peptide" evidence="1">
    <location>
        <begin position="1"/>
        <end position="26"/>
    </location>
</feature>
<proteinExistence type="predicted"/>
<keyword evidence="1" id="KW-0732">Signal</keyword>
<accession>A0A3N0V516</accession>
<reference evidence="2 3" key="1">
    <citation type="submission" date="2018-10" db="EMBL/GenBank/DDBJ databases">
        <authorList>
            <person name="Chen W.-M."/>
        </authorList>
    </citation>
    <scope>NUCLEOTIDE SEQUENCE [LARGE SCALE GENOMIC DNA]</scope>
    <source>
        <strain evidence="2 3">THS-13</strain>
    </source>
</reference>
<dbReference type="InterPro" id="IPR002368">
    <property type="entry name" value="OmpA"/>
</dbReference>
<dbReference type="Proteomes" id="UP000282106">
    <property type="component" value="Unassembled WGS sequence"/>
</dbReference>
<dbReference type="PRINTS" id="PR01022">
    <property type="entry name" value="OUTRMMBRANEA"/>
</dbReference>
<name>A0A3N0V516_9GAMM</name>
<dbReference type="GO" id="GO:0009279">
    <property type="term" value="C:cell outer membrane"/>
    <property type="evidence" value="ECO:0007669"/>
    <property type="project" value="InterPro"/>
</dbReference>
<dbReference type="GO" id="GO:0015288">
    <property type="term" value="F:porin activity"/>
    <property type="evidence" value="ECO:0007669"/>
    <property type="project" value="InterPro"/>
</dbReference>
<dbReference type="SUPFAM" id="SSF56925">
    <property type="entry name" value="OMPA-like"/>
    <property type="match status" value="1"/>
</dbReference>
<organism evidence="2 3">
    <name type="scientific">Stagnimonas aquatica</name>
    <dbReference type="NCBI Taxonomy" id="2689987"/>
    <lineage>
        <taxon>Bacteria</taxon>
        <taxon>Pseudomonadati</taxon>
        <taxon>Pseudomonadota</taxon>
        <taxon>Gammaproteobacteria</taxon>
        <taxon>Nevskiales</taxon>
        <taxon>Nevskiaceae</taxon>
        <taxon>Stagnimonas</taxon>
    </lineage>
</organism>
<evidence type="ECO:0000256" key="1">
    <source>
        <dbReference type="SAM" id="SignalP"/>
    </source>
</evidence>
<sequence length="216" mass="22311">MRLNGFTALRSLFPLVALSLSALAQAAPVGGWTLGLRGGLSLSDAQSAKLDSQLAARGHAVSTRIDKRDTALIGSLGYQLSPLFSLEASGGSLGNYDVRLSGSSTRPAALPGDLAELKPAGGLFIGLGVRQDLPITGKLSLTTRLGGIAWRQESEVTGTSGSEKIDDQGLGVMTGAALKLALGGHWGLSLGGDWFYQNERGSIGVAQAGLEYRFGQ</sequence>
<protein>
    <submittedName>
        <fullName evidence="2">Uncharacterized protein</fullName>
    </submittedName>
</protein>
<dbReference type="InParanoid" id="A0A3N0V516"/>
<dbReference type="AlphaFoldDB" id="A0A3N0V516"/>
<evidence type="ECO:0000313" key="2">
    <source>
        <dbReference type="EMBL" id="ROH87803.1"/>
    </source>
</evidence>
<evidence type="ECO:0000313" key="3">
    <source>
        <dbReference type="Proteomes" id="UP000282106"/>
    </source>
</evidence>
<dbReference type="InterPro" id="IPR011250">
    <property type="entry name" value="OMP/PagP_B-barrel"/>
</dbReference>
<gene>
    <name evidence="2" type="ORF">ED208_13905</name>
</gene>
<dbReference type="EMBL" id="RJVO01000007">
    <property type="protein sequence ID" value="ROH87803.1"/>
    <property type="molecule type" value="Genomic_DNA"/>
</dbReference>
<dbReference type="Gene3D" id="2.40.160.20">
    <property type="match status" value="1"/>
</dbReference>